<organism evidence="2 3">
    <name type="scientific">Anopheles farauti</name>
    <dbReference type="NCBI Taxonomy" id="69004"/>
    <lineage>
        <taxon>Eukaryota</taxon>
        <taxon>Metazoa</taxon>
        <taxon>Ecdysozoa</taxon>
        <taxon>Arthropoda</taxon>
        <taxon>Hexapoda</taxon>
        <taxon>Insecta</taxon>
        <taxon>Pterygota</taxon>
        <taxon>Neoptera</taxon>
        <taxon>Endopterygota</taxon>
        <taxon>Diptera</taxon>
        <taxon>Nematocera</taxon>
        <taxon>Culicoidea</taxon>
        <taxon>Culicidae</taxon>
        <taxon>Anophelinae</taxon>
        <taxon>Anopheles</taxon>
    </lineage>
</organism>
<feature type="region of interest" description="Disordered" evidence="1">
    <location>
        <begin position="114"/>
        <end position="140"/>
    </location>
</feature>
<feature type="region of interest" description="Disordered" evidence="1">
    <location>
        <begin position="31"/>
        <end position="54"/>
    </location>
</feature>
<proteinExistence type="predicted"/>
<dbReference type="EnsemblMetazoa" id="AFAF006041-RA">
    <property type="protein sequence ID" value="AFAF006041-PA"/>
    <property type="gene ID" value="AFAF006041"/>
</dbReference>
<reference evidence="2" key="2">
    <citation type="submission" date="2020-05" db="UniProtKB">
        <authorList>
            <consortium name="EnsemblMetazoa"/>
        </authorList>
    </citation>
    <scope>IDENTIFICATION</scope>
    <source>
        <strain evidence="2">FAR1</strain>
    </source>
</reference>
<accession>A0A182QA20</accession>
<dbReference type="AlphaFoldDB" id="A0A182QA20"/>
<dbReference type="VEuPathDB" id="VectorBase:AFAF006041"/>
<evidence type="ECO:0000313" key="2">
    <source>
        <dbReference type="EnsemblMetazoa" id="AFAF006041-PA"/>
    </source>
</evidence>
<keyword evidence="3" id="KW-1185">Reference proteome</keyword>
<evidence type="ECO:0000256" key="1">
    <source>
        <dbReference type="SAM" id="MobiDB-lite"/>
    </source>
</evidence>
<evidence type="ECO:0000313" key="3">
    <source>
        <dbReference type="Proteomes" id="UP000075886"/>
    </source>
</evidence>
<dbReference type="Proteomes" id="UP000075886">
    <property type="component" value="Unassembled WGS sequence"/>
</dbReference>
<sequence>MESGHNIFFRDPIGDDRRRRRHQTIVAEQALGASHTMQDGQERQKGATYTSDTKQKKHTQLLLPVVEVLVLVGTFATAGGPYRAAALGAMMPVLSVFNTLICRLDVDGQAPRKNVTVSRSRSPSSLADESSRPPRQLFSR</sequence>
<dbReference type="EMBL" id="AXCN02001414">
    <property type="status" value="NOT_ANNOTATED_CDS"/>
    <property type="molecule type" value="Genomic_DNA"/>
</dbReference>
<reference evidence="3" key="1">
    <citation type="submission" date="2014-01" db="EMBL/GenBank/DDBJ databases">
        <title>The Genome Sequence of Anopheles farauti FAR1 (V2).</title>
        <authorList>
            <consortium name="The Broad Institute Genomics Platform"/>
            <person name="Neafsey D.E."/>
            <person name="Besansky N."/>
            <person name="Howell P."/>
            <person name="Walton C."/>
            <person name="Young S.K."/>
            <person name="Zeng Q."/>
            <person name="Gargeya S."/>
            <person name="Fitzgerald M."/>
            <person name="Haas B."/>
            <person name="Abouelleil A."/>
            <person name="Allen A.W."/>
            <person name="Alvarado L."/>
            <person name="Arachchi H.M."/>
            <person name="Berlin A.M."/>
            <person name="Chapman S.B."/>
            <person name="Gainer-Dewar J."/>
            <person name="Goldberg J."/>
            <person name="Griggs A."/>
            <person name="Gujja S."/>
            <person name="Hansen M."/>
            <person name="Howarth C."/>
            <person name="Imamovic A."/>
            <person name="Ireland A."/>
            <person name="Larimer J."/>
            <person name="McCowan C."/>
            <person name="Murphy C."/>
            <person name="Pearson M."/>
            <person name="Poon T.W."/>
            <person name="Priest M."/>
            <person name="Roberts A."/>
            <person name="Saif S."/>
            <person name="Shea T."/>
            <person name="Sisk P."/>
            <person name="Sykes S."/>
            <person name="Wortman J."/>
            <person name="Nusbaum C."/>
            <person name="Birren B."/>
        </authorList>
    </citation>
    <scope>NUCLEOTIDE SEQUENCE [LARGE SCALE GENOMIC DNA]</scope>
    <source>
        <strain evidence="3">FAR1</strain>
    </source>
</reference>
<protein>
    <submittedName>
        <fullName evidence="2">Uncharacterized protein</fullName>
    </submittedName>
</protein>
<feature type="compositionally biased region" description="Polar residues" evidence="1">
    <location>
        <begin position="115"/>
        <end position="128"/>
    </location>
</feature>
<name>A0A182QA20_9DIPT</name>